<dbReference type="EMBL" id="JBDFQZ010000010">
    <property type="protein sequence ID" value="KAK9684939.1"/>
    <property type="molecule type" value="Genomic_DNA"/>
</dbReference>
<evidence type="ECO:0000256" key="3">
    <source>
        <dbReference type="ARBA" id="ARBA00023004"/>
    </source>
</evidence>
<dbReference type="Gene3D" id="2.60.120.330">
    <property type="entry name" value="B-lactam Antibiotic, Isopenicillin N Synthase, Chain"/>
    <property type="match status" value="1"/>
</dbReference>
<sequence>METFVSAWANGKNLPPKYVFPEGKRPGKNCVVPPLKNIPVIDLGKVDSDDYHTKIVQQILEAAQNFGVFQVINHGVPTSLISDTRDVVKEFSDLPAEERSKFYSRDLSKKFMIFTSSLQYEKEAYHYWRDVIKHFCTTPMNVSLQQWPTNPLRYREVVGDYIANQRILGSRLLNLIAEGLGLEQGYFAKGLCEEGNLSVNHYPACPDPTLTLGAGEHYDPGLMTILHQDDVEGLQVLYDGNWGLIEPVPNAFVIIVGSLLQVVSNGKLKSAKHKVVTNATRDRTTLGFFNEPTKECIVGPAKALVTSENPPIYEPVQFRDLLKAVVAAFSSEKN</sequence>
<dbReference type="InterPro" id="IPR050295">
    <property type="entry name" value="Plant_2OG-oxidoreductases"/>
</dbReference>
<dbReference type="InterPro" id="IPR026992">
    <property type="entry name" value="DIOX_N"/>
</dbReference>
<dbReference type="SUPFAM" id="SSF51197">
    <property type="entry name" value="Clavaminate synthase-like"/>
    <property type="match status" value="1"/>
</dbReference>
<evidence type="ECO:0000256" key="4">
    <source>
        <dbReference type="RuleBase" id="RU003682"/>
    </source>
</evidence>
<accession>A0AAW1I6R0</accession>
<keyword evidence="7" id="KW-1185">Reference proteome</keyword>
<dbReference type="Pfam" id="PF03171">
    <property type="entry name" value="2OG-FeII_Oxy"/>
    <property type="match status" value="1"/>
</dbReference>
<evidence type="ECO:0000313" key="6">
    <source>
        <dbReference type="EMBL" id="KAK9684939.1"/>
    </source>
</evidence>
<dbReference type="Proteomes" id="UP001443914">
    <property type="component" value="Unassembled WGS sequence"/>
</dbReference>
<dbReference type="InterPro" id="IPR044861">
    <property type="entry name" value="IPNS-like_FE2OG_OXY"/>
</dbReference>
<dbReference type="PROSITE" id="PS51471">
    <property type="entry name" value="FE2OG_OXY"/>
    <property type="match status" value="1"/>
</dbReference>
<gene>
    <name evidence="6" type="ORF">RND81_10G244100</name>
</gene>
<dbReference type="InterPro" id="IPR027443">
    <property type="entry name" value="IPNS-like_sf"/>
</dbReference>
<dbReference type="InterPro" id="IPR005123">
    <property type="entry name" value="Oxoglu/Fe-dep_dioxygenase_dom"/>
</dbReference>
<dbReference type="AlphaFoldDB" id="A0AAW1I6R0"/>
<evidence type="ECO:0000256" key="1">
    <source>
        <dbReference type="ARBA" id="ARBA00008056"/>
    </source>
</evidence>
<evidence type="ECO:0000259" key="5">
    <source>
        <dbReference type="PROSITE" id="PS51471"/>
    </source>
</evidence>
<dbReference type="GO" id="GO:0046872">
    <property type="term" value="F:metal ion binding"/>
    <property type="evidence" value="ECO:0007669"/>
    <property type="project" value="UniProtKB-KW"/>
</dbReference>
<reference evidence="6" key="1">
    <citation type="submission" date="2024-03" db="EMBL/GenBank/DDBJ databases">
        <title>WGS assembly of Saponaria officinalis var. Norfolk2.</title>
        <authorList>
            <person name="Jenkins J."/>
            <person name="Shu S."/>
            <person name="Grimwood J."/>
            <person name="Barry K."/>
            <person name="Goodstein D."/>
            <person name="Schmutz J."/>
            <person name="Leebens-Mack J."/>
            <person name="Osbourn A."/>
        </authorList>
    </citation>
    <scope>NUCLEOTIDE SEQUENCE [LARGE SCALE GENOMIC DNA]</scope>
    <source>
        <strain evidence="6">JIC</strain>
    </source>
</reference>
<name>A0AAW1I6R0_SAPOF</name>
<comment type="caution">
    <text evidence="6">The sequence shown here is derived from an EMBL/GenBank/DDBJ whole genome shotgun (WGS) entry which is preliminary data.</text>
</comment>
<protein>
    <recommendedName>
        <fullName evidence="5">Fe2OG dioxygenase domain-containing protein</fullName>
    </recommendedName>
</protein>
<evidence type="ECO:0000313" key="7">
    <source>
        <dbReference type="Proteomes" id="UP001443914"/>
    </source>
</evidence>
<keyword evidence="2 4" id="KW-0479">Metal-binding</keyword>
<evidence type="ECO:0000256" key="2">
    <source>
        <dbReference type="ARBA" id="ARBA00022723"/>
    </source>
</evidence>
<keyword evidence="4" id="KW-0560">Oxidoreductase</keyword>
<feature type="domain" description="Fe2OG dioxygenase" evidence="5">
    <location>
        <begin position="192"/>
        <end position="292"/>
    </location>
</feature>
<proteinExistence type="inferred from homology"/>
<comment type="similarity">
    <text evidence="1 4">Belongs to the iron/ascorbate-dependent oxidoreductase family.</text>
</comment>
<dbReference type="Pfam" id="PF14226">
    <property type="entry name" value="DIOX_N"/>
    <property type="match status" value="1"/>
</dbReference>
<dbReference type="GO" id="GO:0016491">
    <property type="term" value="F:oxidoreductase activity"/>
    <property type="evidence" value="ECO:0007669"/>
    <property type="project" value="UniProtKB-KW"/>
</dbReference>
<organism evidence="6 7">
    <name type="scientific">Saponaria officinalis</name>
    <name type="common">Common soapwort</name>
    <name type="synonym">Lychnis saponaria</name>
    <dbReference type="NCBI Taxonomy" id="3572"/>
    <lineage>
        <taxon>Eukaryota</taxon>
        <taxon>Viridiplantae</taxon>
        <taxon>Streptophyta</taxon>
        <taxon>Embryophyta</taxon>
        <taxon>Tracheophyta</taxon>
        <taxon>Spermatophyta</taxon>
        <taxon>Magnoliopsida</taxon>
        <taxon>eudicotyledons</taxon>
        <taxon>Gunneridae</taxon>
        <taxon>Pentapetalae</taxon>
        <taxon>Caryophyllales</taxon>
        <taxon>Caryophyllaceae</taxon>
        <taxon>Caryophylleae</taxon>
        <taxon>Saponaria</taxon>
    </lineage>
</organism>
<keyword evidence="3 4" id="KW-0408">Iron</keyword>
<dbReference type="PANTHER" id="PTHR47991">
    <property type="entry name" value="OXOGLUTARATE/IRON-DEPENDENT DIOXYGENASE"/>
    <property type="match status" value="1"/>
</dbReference>